<reference evidence="5" key="1">
    <citation type="journal article" date="2017" name="bioRxiv">
        <title>Comparative analysis of the genomes of Stylophora pistillata and Acropora digitifera provides evidence for extensive differences between species of corals.</title>
        <authorList>
            <person name="Voolstra C.R."/>
            <person name="Li Y."/>
            <person name="Liew Y.J."/>
            <person name="Baumgarten S."/>
            <person name="Zoccola D."/>
            <person name="Flot J.-F."/>
            <person name="Tambutte S."/>
            <person name="Allemand D."/>
            <person name="Aranda M."/>
        </authorList>
    </citation>
    <scope>NUCLEOTIDE SEQUENCE [LARGE SCALE GENOMIC DNA]</scope>
</reference>
<dbReference type="InterPro" id="IPR013103">
    <property type="entry name" value="RVT_2"/>
</dbReference>
<sequence>MMPMGAEVLFNEGKCIISKNERRVTIGHLVHSKLYMVNTEGEAHIASMPSQSLEQWHCWFGHLNYSYIDHLIKGKLVEGMSYSSGEVDRECEACAQGKMHRIPFPKKSEKETHQPLQFVHSDLCGPMNVDSVGGSKYVTSHRKTYVTAYFIKSKSEVLSKFVEYVEMMENETDLSMFIHAKMPLKFWTEAANTAVYLHNQSPTNALKDKTPFELGATYEDTFMQQVRSLGPTRQRKAPDRFHPEESSMSESLTAENEEPQSLKEALGSNNLKEWKEALEAEYSSLISNETWELVPPPKDASIVGSKWFLKVKRDADGNINQYKARLGAQGYSQTQGANYEEVFSPVARYSRKKFHKRTNEEEQCDKSIYQQAIGCLTYVSTATRPDIAAAVLTLSQFMSNPSKEHWMGVKRVLRYIKGTLSYGLKFSVKNDECGLYGFSDVDWAGDGDNQRSTSGYVFKVANSTVSWCSKKQATVTKSTTEAECVALSQAKQEAIYLRKLLADVGCKADSPTVLKGDN</sequence>
<dbReference type="CDD" id="cd09272">
    <property type="entry name" value="RNase_HI_RT_Ty1"/>
    <property type="match status" value="1"/>
</dbReference>
<gene>
    <name evidence="4" type="ORF">AWC38_SpisGene6706</name>
</gene>
<dbReference type="EMBL" id="LSMT01000081">
    <property type="protein sequence ID" value="PFX28548.1"/>
    <property type="molecule type" value="Genomic_DNA"/>
</dbReference>
<dbReference type="Pfam" id="PF07727">
    <property type="entry name" value="RVT_2"/>
    <property type="match status" value="1"/>
</dbReference>
<keyword evidence="5" id="KW-1185">Reference proteome</keyword>
<dbReference type="Pfam" id="PF13976">
    <property type="entry name" value="gag_pre-integrs"/>
    <property type="match status" value="1"/>
</dbReference>
<dbReference type="PANTHER" id="PTHR11439:SF483">
    <property type="entry name" value="PEPTIDE SYNTHASE GLIP-LIKE, PUTATIVE (AFU_ORTHOLOGUE AFUA_3G12920)-RELATED"/>
    <property type="match status" value="1"/>
</dbReference>
<feature type="region of interest" description="Disordered" evidence="1">
    <location>
        <begin position="228"/>
        <end position="260"/>
    </location>
</feature>
<dbReference type="PANTHER" id="PTHR11439">
    <property type="entry name" value="GAG-POL-RELATED RETROTRANSPOSON"/>
    <property type="match status" value="1"/>
</dbReference>
<dbReference type="InterPro" id="IPR012337">
    <property type="entry name" value="RNaseH-like_sf"/>
</dbReference>
<protein>
    <submittedName>
        <fullName evidence="4">Retrovirus-related Pol polyprotein from transposon TNT 1-94</fullName>
    </submittedName>
</protein>
<feature type="compositionally biased region" description="Basic and acidic residues" evidence="1">
    <location>
        <begin position="236"/>
        <end position="245"/>
    </location>
</feature>
<feature type="domain" description="GAG-pre-integrase" evidence="3">
    <location>
        <begin position="34"/>
        <end position="99"/>
    </location>
</feature>
<evidence type="ECO:0000259" key="3">
    <source>
        <dbReference type="Pfam" id="PF13976"/>
    </source>
</evidence>
<name>A0A2B4SJ04_STYPI</name>
<dbReference type="Proteomes" id="UP000225706">
    <property type="component" value="Unassembled WGS sequence"/>
</dbReference>
<organism evidence="4 5">
    <name type="scientific">Stylophora pistillata</name>
    <name type="common">Smooth cauliflower coral</name>
    <dbReference type="NCBI Taxonomy" id="50429"/>
    <lineage>
        <taxon>Eukaryota</taxon>
        <taxon>Metazoa</taxon>
        <taxon>Cnidaria</taxon>
        <taxon>Anthozoa</taxon>
        <taxon>Hexacorallia</taxon>
        <taxon>Scleractinia</taxon>
        <taxon>Astrocoeniina</taxon>
        <taxon>Pocilloporidae</taxon>
        <taxon>Stylophora</taxon>
    </lineage>
</organism>
<evidence type="ECO:0000259" key="2">
    <source>
        <dbReference type="Pfam" id="PF07727"/>
    </source>
</evidence>
<comment type="caution">
    <text evidence="4">The sequence shown here is derived from an EMBL/GenBank/DDBJ whole genome shotgun (WGS) entry which is preliminary data.</text>
</comment>
<proteinExistence type="predicted"/>
<dbReference type="SUPFAM" id="SSF53098">
    <property type="entry name" value="Ribonuclease H-like"/>
    <property type="match status" value="1"/>
</dbReference>
<evidence type="ECO:0000313" key="4">
    <source>
        <dbReference type="EMBL" id="PFX28548.1"/>
    </source>
</evidence>
<evidence type="ECO:0000256" key="1">
    <source>
        <dbReference type="SAM" id="MobiDB-lite"/>
    </source>
</evidence>
<accession>A0A2B4SJ04</accession>
<dbReference type="AlphaFoldDB" id="A0A2B4SJ04"/>
<evidence type="ECO:0000313" key="5">
    <source>
        <dbReference type="Proteomes" id="UP000225706"/>
    </source>
</evidence>
<feature type="domain" description="Reverse transcriptase Ty1/copia-type" evidence="2">
    <location>
        <begin position="288"/>
        <end position="351"/>
    </location>
</feature>
<dbReference type="InterPro" id="IPR025724">
    <property type="entry name" value="GAG-pre-integrase_dom"/>
</dbReference>